<accession>C5WCS4</accession>
<dbReference type="HAMAP" id="MF_01341">
    <property type="entry name" value="Ribosomal_uL15"/>
    <property type="match status" value="1"/>
</dbReference>
<comment type="subunit">
    <text evidence="4">Part of the 50S ribosomal subunit.</text>
</comment>
<dbReference type="GO" id="GO:0006412">
    <property type="term" value="P:translation"/>
    <property type="evidence" value="ECO:0007669"/>
    <property type="project" value="UniProtKB-UniRule"/>
</dbReference>
<dbReference type="GO" id="GO:0019843">
    <property type="term" value="F:rRNA binding"/>
    <property type="evidence" value="ECO:0007669"/>
    <property type="project" value="UniProtKB-UniRule"/>
</dbReference>
<feature type="compositionally biased region" description="Basic residues" evidence="5">
    <location>
        <begin position="32"/>
        <end position="46"/>
    </location>
</feature>
<keyword evidence="3 4" id="KW-0687">Ribonucleoprotein</keyword>
<evidence type="ECO:0000259" key="6">
    <source>
        <dbReference type="Pfam" id="PF00828"/>
    </source>
</evidence>
<evidence type="ECO:0000256" key="1">
    <source>
        <dbReference type="ARBA" id="ARBA00007320"/>
    </source>
</evidence>
<dbReference type="InterPro" id="IPR036227">
    <property type="entry name" value="Ribosomal_uL15/eL18_sf"/>
</dbReference>
<dbReference type="HOGENOM" id="CLU_055188_4_2_6"/>
<evidence type="ECO:0000256" key="5">
    <source>
        <dbReference type="SAM" id="MobiDB-lite"/>
    </source>
</evidence>
<dbReference type="InterPro" id="IPR030878">
    <property type="entry name" value="Ribosomal_uL15"/>
</dbReference>
<feature type="region of interest" description="Disordered" evidence="5">
    <location>
        <begin position="1"/>
        <end position="46"/>
    </location>
</feature>
<organism evidence="7 8">
    <name type="scientific">Candidatus Ishikawaella capsulata Mpkobe</name>
    <dbReference type="NCBI Taxonomy" id="476281"/>
    <lineage>
        <taxon>Bacteria</taxon>
        <taxon>Pseudomonadati</taxon>
        <taxon>Pseudomonadota</taxon>
        <taxon>Gammaproteobacteria</taxon>
        <taxon>Enterobacterales</taxon>
        <taxon>Enterobacteriaceae</taxon>
        <taxon>Candidatus Ishikawella</taxon>
    </lineage>
</organism>
<evidence type="ECO:0000256" key="4">
    <source>
        <dbReference type="HAMAP-Rule" id="MF_01341"/>
    </source>
</evidence>
<sequence>MRLNTLSPVKGSRRKAKRLGRGIGSGLGKTSGRGHKGQKSRSGCKIRRGFEGGQMPLYRRLPKFGFKSLTKKLSAEIRLSELKTIKSNIINLNTLKKANIIGVQIKFVKLIFSREFSTPVTVTGIKVTKGARMAIEAAGGIIEE</sequence>
<evidence type="ECO:0000256" key="2">
    <source>
        <dbReference type="ARBA" id="ARBA00022980"/>
    </source>
</evidence>
<comment type="function">
    <text evidence="4">Binds to the 23S rRNA.</text>
</comment>
<gene>
    <name evidence="4 7" type="primary">rplO</name>
    <name evidence="7" type="ORF">ICMP_271</name>
</gene>
<name>C5WCS4_9ENTR</name>
<dbReference type="Pfam" id="PF00828">
    <property type="entry name" value="Ribosomal_L27A"/>
    <property type="match status" value="1"/>
</dbReference>
<keyword evidence="4" id="KW-0699">rRNA-binding</keyword>
<feature type="compositionally biased region" description="Gly residues" evidence="5">
    <location>
        <begin position="21"/>
        <end position="31"/>
    </location>
</feature>
<dbReference type="InterPro" id="IPR005749">
    <property type="entry name" value="Ribosomal_uL15_bac-type"/>
</dbReference>
<dbReference type="Proteomes" id="UP000061704">
    <property type="component" value="Chromosome"/>
</dbReference>
<dbReference type="KEGG" id="icp:ICMP_271"/>
<dbReference type="AlphaFoldDB" id="C5WCS4"/>
<keyword evidence="2 4" id="KW-0689">Ribosomal protein</keyword>
<dbReference type="Gene3D" id="3.100.10.10">
    <property type="match status" value="1"/>
</dbReference>
<dbReference type="RefSeq" id="WP_041069132.1">
    <property type="nucleotide sequence ID" value="NZ_AP010872.1"/>
</dbReference>
<dbReference type="PANTHER" id="PTHR12934">
    <property type="entry name" value="50S RIBOSOMAL PROTEIN L15"/>
    <property type="match status" value="1"/>
</dbReference>
<keyword evidence="4" id="KW-0694">RNA-binding</keyword>
<evidence type="ECO:0000313" key="7">
    <source>
        <dbReference type="EMBL" id="BAH83130.1"/>
    </source>
</evidence>
<dbReference type="STRING" id="476281.ICMP_271"/>
<evidence type="ECO:0000256" key="3">
    <source>
        <dbReference type="ARBA" id="ARBA00023274"/>
    </source>
</evidence>
<dbReference type="SUPFAM" id="SSF52080">
    <property type="entry name" value="Ribosomal proteins L15p and L18e"/>
    <property type="match status" value="1"/>
</dbReference>
<dbReference type="GO" id="GO:0003735">
    <property type="term" value="F:structural constituent of ribosome"/>
    <property type="evidence" value="ECO:0007669"/>
    <property type="project" value="InterPro"/>
</dbReference>
<comment type="similarity">
    <text evidence="1 4">Belongs to the universal ribosomal protein uL15 family.</text>
</comment>
<dbReference type="InterPro" id="IPR021131">
    <property type="entry name" value="Ribosomal_uL15/eL18"/>
</dbReference>
<dbReference type="NCBIfam" id="TIGR01071">
    <property type="entry name" value="rplO_bact"/>
    <property type="match status" value="1"/>
</dbReference>
<proteinExistence type="inferred from homology"/>
<keyword evidence="8" id="KW-1185">Reference proteome</keyword>
<dbReference type="OrthoDB" id="9810293at2"/>
<evidence type="ECO:0000313" key="8">
    <source>
        <dbReference type="Proteomes" id="UP000061704"/>
    </source>
</evidence>
<protein>
    <recommendedName>
        <fullName evidence="4">Large ribosomal subunit protein uL15</fullName>
    </recommendedName>
</protein>
<reference evidence="7 8" key="1">
    <citation type="journal article" date="2011" name="Genome Biol. Evol.">
        <title>Reductive evolution of bacterial genome in insect gut environment.</title>
        <authorList>
            <person name="Nikoh N."/>
            <person name="Hosokawa T."/>
            <person name="Ohshima K."/>
            <person name="Hattori M."/>
            <person name="Fukatsu T."/>
        </authorList>
    </citation>
    <scope>NUCLEOTIDE SEQUENCE [LARGE SCALE GENOMIC DNA]</scope>
    <source>
        <strain evidence="7 8">Mpkobe</strain>
    </source>
</reference>
<dbReference type="EMBL" id="AP010872">
    <property type="protein sequence ID" value="BAH83130.1"/>
    <property type="molecule type" value="Genomic_DNA"/>
</dbReference>
<feature type="domain" description="Large ribosomal subunit protein uL15/eL18" evidence="6">
    <location>
        <begin position="81"/>
        <end position="142"/>
    </location>
</feature>
<dbReference type="GO" id="GO:0022625">
    <property type="term" value="C:cytosolic large ribosomal subunit"/>
    <property type="evidence" value="ECO:0007669"/>
    <property type="project" value="TreeGrafter"/>
</dbReference>
<feature type="compositionally biased region" description="Basic residues" evidence="5">
    <location>
        <begin position="11"/>
        <end position="20"/>
    </location>
</feature>
<dbReference type="PANTHER" id="PTHR12934:SF11">
    <property type="entry name" value="LARGE RIBOSOMAL SUBUNIT PROTEIN UL15M"/>
    <property type="match status" value="1"/>
</dbReference>